<keyword evidence="6" id="KW-1185">Reference proteome</keyword>
<dbReference type="EMBL" id="FQVW01000040">
    <property type="protein sequence ID" value="SHG54547.1"/>
    <property type="molecule type" value="Genomic_DNA"/>
</dbReference>
<accession>A0A1M5KP37</accession>
<dbReference type="InterPro" id="IPR017853">
    <property type="entry name" value="GH"/>
</dbReference>
<dbReference type="PANTHER" id="PTHR30480">
    <property type="entry name" value="BETA-HEXOSAMINIDASE-RELATED"/>
    <property type="match status" value="1"/>
</dbReference>
<feature type="domain" description="Glycoside hydrolase family 3 N-terminal" evidence="4">
    <location>
        <begin position="61"/>
        <end position="380"/>
    </location>
</feature>
<dbReference type="RefSeq" id="WP_072891448.1">
    <property type="nucleotide sequence ID" value="NZ_FQVW01000040.1"/>
</dbReference>
<dbReference type="Proteomes" id="UP000183988">
    <property type="component" value="Unassembled WGS sequence"/>
</dbReference>
<dbReference type="AlphaFoldDB" id="A0A1M5KP37"/>
<protein>
    <submittedName>
        <fullName evidence="5">Beta-N-acetylhexosaminidase</fullName>
    </submittedName>
</protein>
<name>A0A1M5KP37_9BACI</name>
<dbReference type="GO" id="GO:0005975">
    <property type="term" value="P:carbohydrate metabolic process"/>
    <property type="evidence" value="ECO:0007669"/>
    <property type="project" value="InterPro"/>
</dbReference>
<keyword evidence="2" id="KW-0378">Hydrolase</keyword>
<dbReference type="Pfam" id="PF00933">
    <property type="entry name" value="Glyco_hydro_3"/>
    <property type="match status" value="1"/>
</dbReference>
<evidence type="ECO:0000313" key="6">
    <source>
        <dbReference type="Proteomes" id="UP000183988"/>
    </source>
</evidence>
<dbReference type="OrthoDB" id="9805821at2"/>
<dbReference type="InterPro" id="IPR001764">
    <property type="entry name" value="Glyco_hydro_3_N"/>
</dbReference>
<evidence type="ECO:0000256" key="2">
    <source>
        <dbReference type="ARBA" id="ARBA00022801"/>
    </source>
</evidence>
<dbReference type="GO" id="GO:0004553">
    <property type="term" value="F:hydrolase activity, hydrolyzing O-glycosyl compounds"/>
    <property type="evidence" value="ECO:0007669"/>
    <property type="project" value="InterPro"/>
</dbReference>
<evidence type="ECO:0000313" key="5">
    <source>
        <dbReference type="EMBL" id="SHG54547.1"/>
    </source>
</evidence>
<organism evidence="5 6">
    <name type="scientific">Ornithinibacillus halophilus</name>
    <dbReference type="NCBI Taxonomy" id="930117"/>
    <lineage>
        <taxon>Bacteria</taxon>
        <taxon>Bacillati</taxon>
        <taxon>Bacillota</taxon>
        <taxon>Bacilli</taxon>
        <taxon>Bacillales</taxon>
        <taxon>Bacillaceae</taxon>
        <taxon>Ornithinibacillus</taxon>
    </lineage>
</organism>
<evidence type="ECO:0000256" key="1">
    <source>
        <dbReference type="ARBA" id="ARBA00005336"/>
    </source>
</evidence>
<evidence type="ECO:0000256" key="3">
    <source>
        <dbReference type="ARBA" id="ARBA00023295"/>
    </source>
</evidence>
<comment type="similarity">
    <text evidence="1">Belongs to the glycosyl hydrolase 3 family.</text>
</comment>
<dbReference type="PANTHER" id="PTHR30480:SF16">
    <property type="entry name" value="GLYCOSIDE HYDROLASE FAMILY 3 DOMAIN PROTEIN"/>
    <property type="match status" value="1"/>
</dbReference>
<evidence type="ECO:0000259" key="4">
    <source>
        <dbReference type="Pfam" id="PF00933"/>
    </source>
</evidence>
<dbReference type="InterPro" id="IPR036962">
    <property type="entry name" value="Glyco_hydro_3_N_sf"/>
</dbReference>
<dbReference type="GO" id="GO:0009254">
    <property type="term" value="P:peptidoglycan turnover"/>
    <property type="evidence" value="ECO:0007669"/>
    <property type="project" value="TreeGrafter"/>
</dbReference>
<gene>
    <name evidence="5" type="ORF">SAMN05216225_104012</name>
</gene>
<dbReference type="STRING" id="930117.SAMN05216225_104012"/>
<proteinExistence type="inferred from homology"/>
<keyword evidence="3" id="KW-0326">Glycosidase</keyword>
<reference evidence="5 6" key="1">
    <citation type="submission" date="2016-11" db="EMBL/GenBank/DDBJ databases">
        <authorList>
            <person name="Jaros S."/>
            <person name="Januszkiewicz K."/>
            <person name="Wedrychowicz H."/>
        </authorList>
    </citation>
    <scope>NUCLEOTIDE SEQUENCE [LARGE SCALE GENOMIC DNA]</scope>
    <source>
        <strain evidence="5 6">IBRC-M 10683</strain>
    </source>
</reference>
<sequence length="389" mass="43648">MKKITLILSLVLVFFVIGIILGGELFEHTAQEKHTRDVHKSIRNIENKVVNEQSNYIDDMTINEKIGQLIIGGITGTTLTTEMKSLINDYELGGFIFYADNFTTEDQAKKLVEEIISENENNPIPQFLSVDQEGGKYTRLPNYHLPINAEIGEINDPEYAFFVGQKAAKQLQDYELNMNFSPVLDINSNPQNPVINRRSYGDNSEIVSKLGIQTMRGIQSEKIVSVIKHFPGHGDTSVDSHLELPVVNKNLEELEQLELIPFRHAIQEGADVVMVAHILLPFVDPDYPATMSKEIITNLLRKNIGFNGVVVTDDMTMDAIAKHYNIGQAAVESIKAGSDLILVAHEYTNIVDTIESIKLAVEQGEISEERIDESVLRIIELKKKYGIIE</sequence>
<dbReference type="Gene3D" id="3.20.20.300">
    <property type="entry name" value="Glycoside hydrolase, family 3, N-terminal domain"/>
    <property type="match status" value="1"/>
</dbReference>
<dbReference type="SUPFAM" id="SSF51445">
    <property type="entry name" value="(Trans)glycosidases"/>
    <property type="match status" value="1"/>
</dbReference>
<dbReference type="InterPro" id="IPR050226">
    <property type="entry name" value="NagZ_Beta-hexosaminidase"/>
</dbReference>